<feature type="domain" description="Methyltransferase" evidence="3">
    <location>
        <begin position="40"/>
        <end position="135"/>
    </location>
</feature>
<gene>
    <name evidence="4" type="ORF">AJ85_02815</name>
</gene>
<reference evidence="4 5" key="1">
    <citation type="submission" date="2014-01" db="EMBL/GenBank/DDBJ databases">
        <title>Draft genome sequencing of Bacillus alcalophilus CGMCC 1.3604.</title>
        <authorList>
            <person name="Yang J."/>
            <person name="Diao L."/>
            <person name="Yang S."/>
        </authorList>
    </citation>
    <scope>NUCLEOTIDE SEQUENCE [LARGE SCALE GENOMIC DNA]</scope>
    <source>
        <strain evidence="4 5">CGMCC 1.3604</strain>
    </source>
</reference>
<keyword evidence="1 4" id="KW-0489">Methyltransferase</keyword>
<sequence length="247" mass="28654">MNYLAFSTLYDELMADAPYEKWFQFVCRSLGQESLKDMSILDVGCGTGELLIRFLKAGAVATGVDLSTEMLMVAKEKAEKMNLNPLLIEQDMSTMDKLGEYHVVTVFCDSLNYLQEEEEVKKTFASIYRQLKADGLFLFDVHSPYKVNHVYLQQTFADAGEDISYIWNSFSGEVQNSVEHELTFFVLTEDGKYDRFEELHKQRTYDWQTYQKWLVQTGFVVEQITADFDESAPTDKSERIFFKARKK</sequence>
<comment type="caution">
    <text evidence="4">The sequence shown here is derived from an EMBL/GenBank/DDBJ whole genome shotgun (WGS) entry which is preliminary data.</text>
</comment>
<dbReference type="CDD" id="cd02440">
    <property type="entry name" value="AdoMet_MTases"/>
    <property type="match status" value="1"/>
</dbReference>
<dbReference type="SUPFAM" id="SSF53335">
    <property type="entry name" value="S-adenosyl-L-methionine-dependent methyltransferases"/>
    <property type="match status" value="1"/>
</dbReference>
<dbReference type="EMBL" id="JALP01000373">
    <property type="protein sequence ID" value="THG88537.1"/>
    <property type="molecule type" value="Genomic_DNA"/>
</dbReference>
<protein>
    <submittedName>
        <fullName evidence="4">Methyltransferase</fullName>
    </submittedName>
</protein>
<accession>A0A4S4JWA6</accession>
<evidence type="ECO:0000259" key="3">
    <source>
        <dbReference type="Pfam" id="PF13649"/>
    </source>
</evidence>
<dbReference type="PANTHER" id="PTHR43861">
    <property type="entry name" value="TRANS-ACONITATE 2-METHYLTRANSFERASE-RELATED"/>
    <property type="match status" value="1"/>
</dbReference>
<dbReference type="InterPro" id="IPR041698">
    <property type="entry name" value="Methyltransf_25"/>
</dbReference>
<dbReference type="InterPro" id="IPR029063">
    <property type="entry name" value="SAM-dependent_MTases_sf"/>
</dbReference>
<dbReference type="OrthoDB" id="9811589at2"/>
<dbReference type="Proteomes" id="UP000297014">
    <property type="component" value="Unassembled WGS sequence"/>
</dbReference>
<evidence type="ECO:0000313" key="5">
    <source>
        <dbReference type="Proteomes" id="UP000297014"/>
    </source>
</evidence>
<dbReference type="AlphaFoldDB" id="A0A4S4JWA6"/>
<dbReference type="PANTHER" id="PTHR43861:SF1">
    <property type="entry name" value="TRANS-ACONITATE 2-METHYLTRANSFERASE"/>
    <property type="match status" value="1"/>
</dbReference>
<evidence type="ECO:0000256" key="1">
    <source>
        <dbReference type="ARBA" id="ARBA00022603"/>
    </source>
</evidence>
<dbReference type="Gene3D" id="2.20.25.110">
    <property type="entry name" value="S-adenosyl-L-methionine-dependent methyltransferases"/>
    <property type="match status" value="1"/>
</dbReference>
<dbReference type="GO" id="GO:0008168">
    <property type="term" value="F:methyltransferase activity"/>
    <property type="evidence" value="ECO:0007669"/>
    <property type="project" value="UniProtKB-KW"/>
</dbReference>
<dbReference type="Pfam" id="PF13649">
    <property type="entry name" value="Methyltransf_25"/>
    <property type="match status" value="1"/>
</dbReference>
<organism evidence="4 5">
    <name type="scientific">Alkalihalobacillus alcalophilus ATCC 27647 = CGMCC 1.3604</name>
    <dbReference type="NCBI Taxonomy" id="1218173"/>
    <lineage>
        <taxon>Bacteria</taxon>
        <taxon>Bacillati</taxon>
        <taxon>Bacillota</taxon>
        <taxon>Bacilli</taxon>
        <taxon>Bacillales</taxon>
        <taxon>Bacillaceae</taxon>
        <taxon>Alkalihalobacillus</taxon>
    </lineage>
</organism>
<evidence type="ECO:0000313" key="4">
    <source>
        <dbReference type="EMBL" id="THG88537.1"/>
    </source>
</evidence>
<dbReference type="GO" id="GO:0032259">
    <property type="term" value="P:methylation"/>
    <property type="evidence" value="ECO:0007669"/>
    <property type="project" value="UniProtKB-KW"/>
</dbReference>
<evidence type="ECO:0000256" key="2">
    <source>
        <dbReference type="ARBA" id="ARBA00022679"/>
    </source>
</evidence>
<keyword evidence="2 4" id="KW-0808">Transferase</keyword>
<name>A0A4S4JWA6_ALKAL</name>
<dbReference type="Gene3D" id="3.40.50.150">
    <property type="entry name" value="Vaccinia Virus protein VP39"/>
    <property type="match status" value="1"/>
</dbReference>
<proteinExistence type="predicted"/>
<dbReference type="RefSeq" id="WP_003323283.1">
    <property type="nucleotide sequence ID" value="NZ_JALP01000373.1"/>
</dbReference>